<dbReference type="Proteomes" id="UP000179275">
    <property type="component" value="Unassembled WGS sequence"/>
</dbReference>
<dbReference type="EMBL" id="MFUG01000009">
    <property type="protein sequence ID" value="OGI76120.1"/>
    <property type="molecule type" value="Genomic_DNA"/>
</dbReference>
<dbReference type="PANTHER" id="PTHR43148">
    <property type="entry name" value="GLYCERALDEHYDE-3-PHOSPHATE DEHYDROGENASE 2"/>
    <property type="match status" value="1"/>
</dbReference>
<dbReference type="FunFam" id="3.30.360.10:FF:000002">
    <property type="entry name" value="Glyceraldehyde-3-phosphate dehydrogenase"/>
    <property type="match status" value="1"/>
</dbReference>
<dbReference type="SUPFAM" id="SSF55347">
    <property type="entry name" value="Glyceraldehyde-3-phosphate dehydrogenase-like, C-terminal domain"/>
    <property type="match status" value="1"/>
</dbReference>
<dbReference type="GO" id="GO:0050661">
    <property type="term" value="F:NADP binding"/>
    <property type="evidence" value="ECO:0007669"/>
    <property type="project" value="InterPro"/>
</dbReference>
<feature type="binding site" evidence="5">
    <location>
        <position position="125"/>
    </location>
    <ligand>
        <name>NAD(+)</name>
        <dbReference type="ChEBI" id="CHEBI:57540"/>
    </ligand>
</feature>
<evidence type="ECO:0000256" key="3">
    <source>
        <dbReference type="PIRSR" id="PIRSR000149-1"/>
    </source>
</evidence>
<dbReference type="SUPFAM" id="SSF51735">
    <property type="entry name" value="NAD(P)-binding Rossmann-fold domains"/>
    <property type="match status" value="1"/>
</dbReference>
<feature type="binding site" evidence="5">
    <location>
        <begin position="13"/>
        <end position="14"/>
    </location>
    <ligand>
        <name>NAD(+)</name>
        <dbReference type="ChEBI" id="CHEBI:57540"/>
    </ligand>
</feature>
<evidence type="ECO:0000259" key="8">
    <source>
        <dbReference type="SMART" id="SM00846"/>
    </source>
</evidence>
<dbReference type="GO" id="GO:0016620">
    <property type="term" value="F:oxidoreductase activity, acting on the aldehyde or oxo group of donors, NAD or NADP as acceptor"/>
    <property type="evidence" value="ECO:0007669"/>
    <property type="project" value="InterPro"/>
</dbReference>
<feature type="binding site" evidence="4">
    <location>
        <begin position="158"/>
        <end position="160"/>
    </location>
    <ligand>
        <name>D-glyceraldehyde 3-phosphate</name>
        <dbReference type="ChEBI" id="CHEBI:59776"/>
    </ligand>
</feature>
<dbReference type="InterPro" id="IPR006424">
    <property type="entry name" value="Glyceraldehyde-3-P_DH_1"/>
</dbReference>
<dbReference type="GO" id="GO:0051287">
    <property type="term" value="F:NAD binding"/>
    <property type="evidence" value="ECO:0007669"/>
    <property type="project" value="InterPro"/>
</dbReference>
<keyword evidence="5" id="KW-0520">NAD</keyword>
<dbReference type="InterPro" id="IPR036291">
    <property type="entry name" value="NAD(P)-bd_dom_sf"/>
</dbReference>
<name>A0A1F6W2I3_9BACT</name>
<comment type="similarity">
    <text evidence="1 7">Belongs to the glyceraldehyde-3-phosphate dehydrogenase family.</text>
</comment>
<feature type="binding site" evidence="5">
    <location>
        <position position="324"/>
    </location>
    <ligand>
        <name>NAD(+)</name>
        <dbReference type="ChEBI" id="CHEBI:57540"/>
    </ligand>
</feature>
<reference evidence="9 10" key="1">
    <citation type="journal article" date="2016" name="Nat. Commun.">
        <title>Thousands of microbial genomes shed light on interconnected biogeochemical processes in an aquifer system.</title>
        <authorList>
            <person name="Anantharaman K."/>
            <person name="Brown C.T."/>
            <person name="Hug L.A."/>
            <person name="Sharon I."/>
            <person name="Castelle C.J."/>
            <person name="Probst A.J."/>
            <person name="Thomas B.C."/>
            <person name="Singh A."/>
            <person name="Wilkins M.J."/>
            <person name="Karaoz U."/>
            <person name="Brodie E.L."/>
            <person name="Williams K.H."/>
            <person name="Hubbard S.S."/>
            <person name="Banfield J.F."/>
        </authorList>
    </citation>
    <scope>NUCLEOTIDE SEQUENCE [LARGE SCALE GENOMIC DNA]</scope>
</reference>
<keyword evidence="2" id="KW-0560">Oxidoreductase</keyword>
<feature type="binding site" evidence="4">
    <location>
        <position position="241"/>
    </location>
    <ligand>
        <name>D-glyceraldehyde 3-phosphate</name>
        <dbReference type="ChEBI" id="CHEBI:59776"/>
    </ligand>
</feature>
<gene>
    <name evidence="9" type="ORF">A3C67_01600</name>
</gene>
<protein>
    <submittedName>
        <fullName evidence="9">Type I glyceraldehyde-3-phosphate dehydrogenase</fullName>
    </submittedName>
</protein>
<accession>A0A1F6W2I3</accession>
<evidence type="ECO:0000256" key="7">
    <source>
        <dbReference type="RuleBase" id="RU000397"/>
    </source>
</evidence>
<evidence type="ECO:0000256" key="4">
    <source>
        <dbReference type="PIRSR" id="PIRSR000149-2"/>
    </source>
</evidence>
<feature type="binding site" evidence="5">
    <location>
        <position position="35"/>
    </location>
    <ligand>
        <name>NAD(+)</name>
        <dbReference type="ChEBI" id="CHEBI:57540"/>
    </ligand>
</feature>
<dbReference type="SMART" id="SM00846">
    <property type="entry name" value="Gp_dh_N"/>
    <property type="match status" value="1"/>
</dbReference>
<dbReference type="InterPro" id="IPR020828">
    <property type="entry name" value="GlycerAld_3-P_DH_NAD(P)-bd"/>
</dbReference>
<dbReference type="Gene3D" id="3.40.50.720">
    <property type="entry name" value="NAD(P)-binding Rossmann-like Domain"/>
    <property type="match status" value="1"/>
</dbReference>
<dbReference type="FunFam" id="3.40.50.720:FF:000001">
    <property type="entry name" value="Glyceraldehyde-3-phosphate dehydrogenase"/>
    <property type="match status" value="1"/>
</dbReference>
<dbReference type="Pfam" id="PF00044">
    <property type="entry name" value="Gp_dh_N"/>
    <property type="match status" value="1"/>
</dbReference>
<dbReference type="NCBIfam" id="TIGR01534">
    <property type="entry name" value="GAPDH-I"/>
    <property type="match status" value="1"/>
</dbReference>
<dbReference type="GO" id="GO:0006006">
    <property type="term" value="P:glucose metabolic process"/>
    <property type="evidence" value="ECO:0007669"/>
    <property type="project" value="InterPro"/>
</dbReference>
<feature type="binding site" evidence="4">
    <location>
        <begin position="218"/>
        <end position="219"/>
    </location>
    <ligand>
        <name>D-glyceraldehyde 3-phosphate</name>
        <dbReference type="ChEBI" id="CHEBI:59776"/>
    </ligand>
</feature>
<feature type="site" description="Activates thiol group during catalysis" evidence="6">
    <location>
        <position position="186"/>
    </location>
</feature>
<dbReference type="STRING" id="1801756.A3C67_01600"/>
<dbReference type="CDD" id="cd18126">
    <property type="entry name" value="GAPDH_I_C"/>
    <property type="match status" value="1"/>
</dbReference>
<evidence type="ECO:0000313" key="10">
    <source>
        <dbReference type="Proteomes" id="UP000179275"/>
    </source>
</evidence>
<dbReference type="AlphaFoldDB" id="A0A1F6W2I3"/>
<keyword evidence="5" id="KW-0547">Nucleotide-binding</keyword>
<dbReference type="CDD" id="cd05214">
    <property type="entry name" value="GAPDH_I_N"/>
    <property type="match status" value="1"/>
</dbReference>
<dbReference type="PRINTS" id="PR00078">
    <property type="entry name" value="G3PDHDRGNASE"/>
</dbReference>
<dbReference type="InterPro" id="IPR020829">
    <property type="entry name" value="GlycerAld_3-P_DH_cat"/>
</dbReference>
<evidence type="ECO:0000256" key="5">
    <source>
        <dbReference type="PIRSR" id="PIRSR000149-3"/>
    </source>
</evidence>
<dbReference type="InterPro" id="IPR020831">
    <property type="entry name" value="GlycerAld/Erythrose_P_DH"/>
</dbReference>
<dbReference type="Pfam" id="PF02800">
    <property type="entry name" value="Gp_dh_C"/>
    <property type="match status" value="1"/>
</dbReference>
<evidence type="ECO:0000256" key="1">
    <source>
        <dbReference type="ARBA" id="ARBA00007406"/>
    </source>
</evidence>
<organism evidence="9 10">
    <name type="scientific">Candidatus Nomurabacteria bacterium RIFCSPHIGHO2_02_FULL_42_19</name>
    <dbReference type="NCBI Taxonomy" id="1801756"/>
    <lineage>
        <taxon>Bacteria</taxon>
        <taxon>Candidatus Nomuraibacteriota</taxon>
    </lineage>
</organism>
<feature type="binding site" evidence="4">
    <location>
        <position position="189"/>
    </location>
    <ligand>
        <name>D-glyceraldehyde 3-phosphate</name>
        <dbReference type="ChEBI" id="CHEBI:59776"/>
    </ligand>
</feature>
<dbReference type="Gene3D" id="3.30.360.10">
    <property type="entry name" value="Dihydrodipicolinate Reductase, domain 2"/>
    <property type="match status" value="1"/>
</dbReference>
<feature type="domain" description="Glyceraldehyde 3-phosphate dehydrogenase NAD(P) binding" evidence="8">
    <location>
        <begin position="4"/>
        <end position="159"/>
    </location>
</feature>
<feature type="active site" description="Nucleophile" evidence="3">
    <location>
        <position position="159"/>
    </location>
</feature>
<evidence type="ECO:0000313" key="9">
    <source>
        <dbReference type="EMBL" id="OGI76120.1"/>
    </source>
</evidence>
<proteinExistence type="inferred from homology"/>
<sequence>MKKIKVGINGFGRIGRAFLKVAWDRPEIEIVAVNDLGDINNMSYLLKYDTVYKEWKHSIRTETSNGTSEIIIDEKKVRFLSQKDATLLPWKDLGIDVVVESTGFYTSFEKAKVHIDAGAKKVVISAPEKGDGTVPGETILMGVNEDKFGTCDITSNASCTTNAASPLIAILDEALGIEKAILNTVHGYTASQALVDRPSKKDLREGRAAAENIVPSSTGAAIAVTKAFTKLTGLFDGISIRVPVPAGSIVDITFISKKATNAKEVNEILKKAAKDKRWEGIFSVTEEELVSSDILGSHYGSIADLKMTRVVGGNLVKVMGWYDNEMGYTYTLVDHVIKTGNTI</sequence>
<dbReference type="PIRSF" id="PIRSF000149">
    <property type="entry name" value="GAP_DH"/>
    <property type="match status" value="1"/>
</dbReference>
<comment type="caution">
    <text evidence="9">The sequence shown here is derived from an EMBL/GenBank/DDBJ whole genome shotgun (WGS) entry which is preliminary data.</text>
</comment>
<evidence type="ECO:0000256" key="2">
    <source>
        <dbReference type="ARBA" id="ARBA00023002"/>
    </source>
</evidence>
<evidence type="ECO:0000256" key="6">
    <source>
        <dbReference type="PIRSR" id="PIRSR000149-4"/>
    </source>
</evidence>